<dbReference type="GO" id="GO:0009094">
    <property type="term" value="P:L-phenylalanine biosynthetic process"/>
    <property type="evidence" value="ECO:0007669"/>
    <property type="project" value="InterPro"/>
</dbReference>
<dbReference type="InterPro" id="IPR001086">
    <property type="entry name" value="Preph_deHydtase"/>
</dbReference>
<sequence length="525" mass="61165">MFFDLIFCVGGQTGIDRIFQNEFFEFSKDKKQLINNQEFIVYITNTIRFVLTSFCPKGKKCENGTIENKYPMVELDIDNYSYRTNKNIEFSDSVLIIQGDLTNNYSTQYTINRAEELKKKLKIVNVFASKLDEVVKWIVNNNICSLNVSGVRKSNLLGVDFQVKMVCKKFLNNIHDEILQNSGFLIYDSIRRFYTLSPEGSFSYFTAQEIFQKMREKCANVKIVLLKEKSKLIKILPILRYDEYLLVLTQVNGVDMFEQNHLFERFKIKLEIETPLRYVLLLVQNDISGIEELYSHESAFEEYKNWICMKLPNVRKISVGSTSEAAKIASFSHLASLSNISCSMLYNFNILETDICDLSNNKTTFVFNFSDFLSTVFEFPFLQYPQEFYVIYELLNQIGRAYVTKSFEFLNQIPLPKNLLIPSYHFLPALNKILSPHDNKPHTLRVFVKDHASNFLEAFEGNLEGNPLGSKKILSKFKHMFIIRNPLAQRFKDSYDLIKNATGEKILLVDTDDLVREPEKILRKY</sequence>
<dbReference type="Pfam" id="PF12694">
    <property type="entry name" value="cpYpsA"/>
    <property type="match status" value="1"/>
</dbReference>
<proteinExistence type="predicted"/>
<dbReference type="Gene3D" id="3.40.50.450">
    <property type="match status" value="1"/>
</dbReference>
<name>A0A8H3X4B0_GIGMA</name>
<dbReference type="OrthoDB" id="2394852at2759"/>
<evidence type="ECO:0000313" key="2">
    <source>
        <dbReference type="EMBL" id="KAF0395988.1"/>
    </source>
</evidence>
<organism evidence="2 3">
    <name type="scientific">Gigaspora margarita</name>
    <dbReference type="NCBI Taxonomy" id="4874"/>
    <lineage>
        <taxon>Eukaryota</taxon>
        <taxon>Fungi</taxon>
        <taxon>Fungi incertae sedis</taxon>
        <taxon>Mucoromycota</taxon>
        <taxon>Glomeromycotina</taxon>
        <taxon>Glomeromycetes</taxon>
        <taxon>Diversisporales</taxon>
        <taxon>Gigasporaceae</taxon>
        <taxon>Gigaspora</taxon>
    </lineage>
</organism>
<feature type="domain" description="Prephenate dehydratase" evidence="1">
    <location>
        <begin position="192"/>
        <end position="370"/>
    </location>
</feature>
<dbReference type="EMBL" id="WTPW01002128">
    <property type="protein sequence ID" value="KAF0395988.1"/>
    <property type="molecule type" value="Genomic_DNA"/>
</dbReference>
<dbReference type="GO" id="GO:0004664">
    <property type="term" value="F:prephenate dehydratase activity"/>
    <property type="evidence" value="ECO:0007669"/>
    <property type="project" value="InterPro"/>
</dbReference>
<protein>
    <submittedName>
        <fullName evidence="2">Molybdenum cofactor carrier</fullName>
    </submittedName>
</protein>
<gene>
    <name evidence="2" type="ORF">F8M41_010149</name>
</gene>
<dbReference type="Gene3D" id="3.40.190.10">
    <property type="entry name" value="Periplasmic binding protein-like II"/>
    <property type="match status" value="2"/>
</dbReference>
<evidence type="ECO:0000259" key="1">
    <source>
        <dbReference type="PROSITE" id="PS51171"/>
    </source>
</evidence>
<dbReference type="AlphaFoldDB" id="A0A8H3X4B0"/>
<dbReference type="Proteomes" id="UP000439903">
    <property type="component" value="Unassembled WGS sequence"/>
</dbReference>
<dbReference type="Pfam" id="PF00800">
    <property type="entry name" value="PDT"/>
    <property type="match status" value="1"/>
</dbReference>
<dbReference type="SUPFAM" id="SSF53850">
    <property type="entry name" value="Periplasmic binding protein-like II"/>
    <property type="match status" value="1"/>
</dbReference>
<comment type="caution">
    <text evidence="2">The sequence shown here is derived from an EMBL/GenBank/DDBJ whole genome shotgun (WGS) entry which is preliminary data.</text>
</comment>
<keyword evidence="3" id="KW-1185">Reference proteome</keyword>
<reference evidence="2 3" key="1">
    <citation type="journal article" date="2019" name="Environ. Microbiol.">
        <title>At the nexus of three kingdoms: the genome of the mycorrhizal fungus Gigaspora margarita provides insights into plant, endobacterial and fungal interactions.</title>
        <authorList>
            <person name="Venice F."/>
            <person name="Ghignone S."/>
            <person name="Salvioli di Fossalunga A."/>
            <person name="Amselem J."/>
            <person name="Novero M."/>
            <person name="Xianan X."/>
            <person name="Sedzielewska Toro K."/>
            <person name="Morin E."/>
            <person name="Lipzen A."/>
            <person name="Grigoriev I.V."/>
            <person name="Henrissat B."/>
            <person name="Martin F.M."/>
            <person name="Bonfante P."/>
        </authorList>
    </citation>
    <scope>NUCLEOTIDE SEQUENCE [LARGE SCALE GENOMIC DNA]</scope>
    <source>
        <strain evidence="2 3">BEG34</strain>
    </source>
</reference>
<evidence type="ECO:0000313" key="3">
    <source>
        <dbReference type="Proteomes" id="UP000439903"/>
    </source>
</evidence>
<dbReference type="InterPro" id="IPR024755">
    <property type="entry name" value="cpYpsA"/>
</dbReference>
<accession>A0A8H3X4B0</accession>
<dbReference type="PROSITE" id="PS51171">
    <property type="entry name" value="PREPHENATE_DEHYDR_3"/>
    <property type="match status" value="1"/>
</dbReference>